<dbReference type="PRINTS" id="PR00359">
    <property type="entry name" value="BP450"/>
</dbReference>
<protein>
    <submittedName>
        <fullName evidence="3">Cytochrome P450</fullName>
    </submittedName>
</protein>
<comment type="caution">
    <text evidence="3">The sequence shown here is derived from an EMBL/GenBank/DDBJ whole genome shotgun (WGS) entry which is preliminary data.</text>
</comment>
<dbReference type="InterPro" id="IPR017972">
    <property type="entry name" value="Cyt_P450_CS"/>
</dbReference>
<dbReference type="Gene3D" id="1.10.630.10">
    <property type="entry name" value="Cytochrome P450"/>
    <property type="match status" value="1"/>
</dbReference>
<dbReference type="EMBL" id="JBHTJA010000133">
    <property type="protein sequence ID" value="MFD0905397.1"/>
    <property type="molecule type" value="Genomic_DNA"/>
</dbReference>
<evidence type="ECO:0000256" key="2">
    <source>
        <dbReference type="RuleBase" id="RU000461"/>
    </source>
</evidence>
<keyword evidence="4" id="KW-1185">Reference proteome</keyword>
<keyword evidence="2" id="KW-0408">Iron</keyword>
<name>A0ABW3EYT6_9ACTN</name>
<organism evidence="3 4">
    <name type="scientific">Actinomadura sediminis</name>
    <dbReference type="NCBI Taxonomy" id="1038904"/>
    <lineage>
        <taxon>Bacteria</taxon>
        <taxon>Bacillati</taxon>
        <taxon>Actinomycetota</taxon>
        <taxon>Actinomycetes</taxon>
        <taxon>Streptosporangiales</taxon>
        <taxon>Thermomonosporaceae</taxon>
        <taxon>Actinomadura</taxon>
    </lineage>
</organism>
<dbReference type="CDD" id="cd11033">
    <property type="entry name" value="CYP142-like"/>
    <property type="match status" value="1"/>
</dbReference>
<dbReference type="InterPro" id="IPR002397">
    <property type="entry name" value="Cyt_P450_B"/>
</dbReference>
<gene>
    <name evidence="3" type="ORF">ACFQ11_33825</name>
</gene>
<dbReference type="PROSITE" id="PS00086">
    <property type="entry name" value="CYTOCHROME_P450"/>
    <property type="match status" value="1"/>
</dbReference>
<dbReference type="SUPFAM" id="SSF48264">
    <property type="entry name" value="Cytochrome P450"/>
    <property type="match status" value="1"/>
</dbReference>
<evidence type="ECO:0000313" key="4">
    <source>
        <dbReference type="Proteomes" id="UP001596972"/>
    </source>
</evidence>
<keyword evidence="2" id="KW-0560">Oxidoreductase</keyword>
<dbReference type="PRINTS" id="PR00385">
    <property type="entry name" value="P450"/>
</dbReference>
<keyword evidence="2" id="KW-0349">Heme</keyword>
<evidence type="ECO:0000256" key="1">
    <source>
        <dbReference type="ARBA" id="ARBA00010617"/>
    </source>
</evidence>
<dbReference type="RefSeq" id="WP_378306276.1">
    <property type="nucleotide sequence ID" value="NZ_JBHTJA010000133.1"/>
</dbReference>
<dbReference type="InterPro" id="IPR001128">
    <property type="entry name" value="Cyt_P450"/>
</dbReference>
<keyword evidence="2" id="KW-0479">Metal-binding</keyword>
<keyword evidence="2" id="KW-0503">Monooxygenase</keyword>
<dbReference type="PANTHER" id="PTHR46696:SF4">
    <property type="entry name" value="BIOTIN BIOSYNTHESIS CYTOCHROME P450"/>
    <property type="match status" value="1"/>
</dbReference>
<proteinExistence type="inferred from homology"/>
<accession>A0ABW3EYT6</accession>
<sequence length="401" mass="44686">MPDHAVNESINLISGEFWGRNPHEELRWMRENAPVYRDENAGVWGVSRHADVKRVSRMPEVFSSAHGIRADSPALPMMIDMDDPEHKLRRKLVSAGFTPRRVAAQEDYLRGLCDEIIDGVCERGACDFVADIAAPLPLIVIGDALGVAPEDRAMLLTWSDDMLRALTGDDDPELLAKAGDAFAGFTEYATRAAERRRDDPSDDLLSALVHAEIDGDRLDLASIVQESLLILIGGDETTRHVVSGGMYQLCRHPEQRRTLIDDPGKIPVAVEEMLRWVSPIKNMNRTALRDVELGGQRIREGDKLLLLYPSANRDADVFDDPDRFDVERTPNDHIAFGNGPHFCLGNSLARLELKVMFERLLARLPDIEPVEDAEPAYRPANFVSGYDSLEVTFTPTARKAA</sequence>
<comment type="similarity">
    <text evidence="1 2">Belongs to the cytochrome P450 family.</text>
</comment>
<dbReference type="PANTHER" id="PTHR46696">
    <property type="entry name" value="P450, PUTATIVE (EUROFUNG)-RELATED"/>
    <property type="match status" value="1"/>
</dbReference>
<dbReference type="InterPro" id="IPR036396">
    <property type="entry name" value="Cyt_P450_sf"/>
</dbReference>
<evidence type="ECO:0000313" key="3">
    <source>
        <dbReference type="EMBL" id="MFD0905397.1"/>
    </source>
</evidence>
<reference evidence="4" key="1">
    <citation type="journal article" date="2019" name="Int. J. Syst. Evol. Microbiol.">
        <title>The Global Catalogue of Microorganisms (GCM) 10K type strain sequencing project: providing services to taxonomists for standard genome sequencing and annotation.</title>
        <authorList>
            <consortium name="The Broad Institute Genomics Platform"/>
            <consortium name="The Broad Institute Genome Sequencing Center for Infectious Disease"/>
            <person name="Wu L."/>
            <person name="Ma J."/>
        </authorList>
    </citation>
    <scope>NUCLEOTIDE SEQUENCE [LARGE SCALE GENOMIC DNA]</scope>
    <source>
        <strain evidence="4">JCM 31202</strain>
    </source>
</reference>
<dbReference type="Pfam" id="PF00067">
    <property type="entry name" value="p450"/>
    <property type="match status" value="1"/>
</dbReference>
<dbReference type="Proteomes" id="UP001596972">
    <property type="component" value="Unassembled WGS sequence"/>
</dbReference>